<sequence>MKPIKKILVGLDLSDIDQQLIKYSSFFADIVDAEKVYFVHNIKRYEISDMLEKELKDVDIEELITEELKERVDQNFNSNVEWEVLISDDPYTESLISYIVNKYSINLLIMGNKNNDEGSGILPFKLLRTTRCQFLWVPEDANLKMKKVWVGTDFSNSSRKCFAYANLLKSKQDFELEAVHVYSLPIHFSPYLNNSKINPKMEEYVDKRFDNFMRKIEFSGEIKKYKILGREANVASRLKKEAYKNDVNLLMVADKGSNTISNLTLGSITEDLFNRELKIPLLIVKD</sequence>
<comment type="caution">
    <text evidence="3">The sequence shown here is derived from an EMBL/GenBank/DDBJ whole genome shotgun (WGS) entry which is preliminary data.</text>
</comment>
<feature type="domain" description="UspA" evidence="2">
    <location>
        <begin position="145"/>
        <end position="285"/>
    </location>
</feature>
<dbReference type="Gene3D" id="3.40.50.620">
    <property type="entry name" value="HUPs"/>
    <property type="match status" value="2"/>
</dbReference>
<dbReference type="Pfam" id="PF00582">
    <property type="entry name" value="Usp"/>
    <property type="match status" value="1"/>
</dbReference>
<evidence type="ECO:0000313" key="3">
    <source>
        <dbReference type="EMBL" id="MBZ9778831.1"/>
    </source>
</evidence>
<keyword evidence="4" id="KW-1185">Reference proteome</keyword>
<dbReference type="RefSeq" id="WP_224461182.1">
    <property type="nucleotide sequence ID" value="NZ_JAIQZE010000007.1"/>
</dbReference>
<evidence type="ECO:0000313" key="4">
    <source>
        <dbReference type="Proteomes" id="UP001199314"/>
    </source>
</evidence>
<dbReference type="InterPro" id="IPR006016">
    <property type="entry name" value="UspA"/>
</dbReference>
<reference evidence="4" key="1">
    <citation type="submission" date="2023-07" db="EMBL/GenBank/DDBJ databases">
        <title>Novel species isolated from saline lakes on Tibetan Plateau.</title>
        <authorList>
            <person name="Lu H."/>
        </authorList>
    </citation>
    <scope>NUCLEOTIDE SEQUENCE [LARGE SCALE GENOMIC DNA]</scope>
    <source>
        <strain evidence="4">CAK8W</strain>
    </source>
</reference>
<evidence type="ECO:0000259" key="2">
    <source>
        <dbReference type="Pfam" id="PF00582"/>
    </source>
</evidence>
<accession>A0ABS7XL78</accession>
<dbReference type="Proteomes" id="UP001199314">
    <property type="component" value="Unassembled WGS sequence"/>
</dbReference>
<dbReference type="PANTHER" id="PTHR46268:SF6">
    <property type="entry name" value="UNIVERSAL STRESS PROTEIN UP12"/>
    <property type="match status" value="1"/>
</dbReference>
<evidence type="ECO:0000256" key="1">
    <source>
        <dbReference type="ARBA" id="ARBA00008791"/>
    </source>
</evidence>
<gene>
    <name evidence="3" type="ORF">LB452_07840</name>
</gene>
<dbReference type="SUPFAM" id="SSF52402">
    <property type="entry name" value="Adenine nucleotide alpha hydrolases-like"/>
    <property type="match status" value="2"/>
</dbReference>
<comment type="similarity">
    <text evidence="1">Belongs to the universal stress protein A family.</text>
</comment>
<proteinExistence type="inferred from homology"/>
<protein>
    <submittedName>
        <fullName evidence="3">Universal stress protein</fullName>
    </submittedName>
</protein>
<organism evidence="3 4">
    <name type="scientific">Psychroflexus longus</name>
    <dbReference type="NCBI Taxonomy" id="2873596"/>
    <lineage>
        <taxon>Bacteria</taxon>
        <taxon>Pseudomonadati</taxon>
        <taxon>Bacteroidota</taxon>
        <taxon>Flavobacteriia</taxon>
        <taxon>Flavobacteriales</taxon>
        <taxon>Flavobacteriaceae</taxon>
        <taxon>Psychroflexus</taxon>
    </lineage>
</organism>
<dbReference type="PANTHER" id="PTHR46268">
    <property type="entry name" value="STRESS RESPONSE PROTEIN NHAX"/>
    <property type="match status" value="1"/>
</dbReference>
<dbReference type="CDD" id="cd00293">
    <property type="entry name" value="USP-like"/>
    <property type="match status" value="1"/>
</dbReference>
<dbReference type="EMBL" id="JAIQZE010000007">
    <property type="protein sequence ID" value="MBZ9778831.1"/>
    <property type="molecule type" value="Genomic_DNA"/>
</dbReference>
<dbReference type="InterPro" id="IPR014729">
    <property type="entry name" value="Rossmann-like_a/b/a_fold"/>
</dbReference>
<name>A0ABS7XL78_9FLAO</name>